<evidence type="ECO:0000313" key="2">
    <source>
        <dbReference type="EMBL" id="MDT0436455.1"/>
    </source>
</evidence>
<reference evidence="3" key="1">
    <citation type="submission" date="2023-07" db="EMBL/GenBank/DDBJ databases">
        <title>30 novel species of actinomycetes from the DSMZ collection.</title>
        <authorList>
            <person name="Nouioui I."/>
        </authorList>
    </citation>
    <scope>NUCLEOTIDE SEQUENCE [LARGE SCALE GENOMIC DNA]</scope>
    <source>
        <strain evidence="3">DSM 41981</strain>
    </source>
</reference>
<gene>
    <name evidence="2" type="ORF">RM877_17375</name>
</gene>
<organism evidence="2 3">
    <name type="scientific">Streptomyces doudnae</name>
    <dbReference type="NCBI Taxonomy" id="3075536"/>
    <lineage>
        <taxon>Bacteria</taxon>
        <taxon>Bacillati</taxon>
        <taxon>Actinomycetota</taxon>
        <taxon>Actinomycetes</taxon>
        <taxon>Kitasatosporales</taxon>
        <taxon>Streptomycetaceae</taxon>
        <taxon>Streptomyces</taxon>
    </lineage>
</organism>
<proteinExistence type="predicted"/>
<comment type="caution">
    <text evidence="2">The sequence shown here is derived from an EMBL/GenBank/DDBJ whole genome shotgun (WGS) entry which is preliminary data.</text>
</comment>
<keyword evidence="3" id="KW-1185">Reference proteome</keyword>
<accession>A0ABD5EQ50</accession>
<dbReference type="Proteomes" id="UP001183535">
    <property type="component" value="Unassembled WGS sequence"/>
</dbReference>
<dbReference type="AlphaFoldDB" id="A0ABD5EQ50"/>
<feature type="domain" description="DUF397" evidence="1">
    <location>
        <begin position="44"/>
        <end position="94"/>
    </location>
</feature>
<evidence type="ECO:0000313" key="3">
    <source>
        <dbReference type="Proteomes" id="UP001183535"/>
    </source>
</evidence>
<evidence type="ECO:0000259" key="1">
    <source>
        <dbReference type="Pfam" id="PF04149"/>
    </source>
</evidence>
<sequence length="101" mass="10696">MNGGGGSGRCSATVRIRPLELPCIIRTVGGSGGSEVVHGGRPLWRRSSRSGNENECVEVAVESGRVRARDSKWPAAAVVTFDACVWSEFVDAVRAGELQNP</sequence>
<dbReference type="RefSeq" id="WP_311638647.1">
    <property type="nucleotide sequence ID" value="NZ_JAVRES010000007.1"/>
</dbReference>
<name>A0ABD5EQ50_9ACTN</name>
<protein>
    <submittedName>
        <fullName evidence="2">DUF397 domain-containing protein</fullName>
    </submittedName>
</protein>
<dbReference type="InterPro" id="IPR007278">
    <property type="entry name" value="DUF397"/>
</dbReference>
<dbReference type="EMBL" id="JAVRES010000007">
    <property type="protein sequence ID" value="MDT0436455.1"/>
    <property type="molecule type" value="Genomic_DNA"/>
</dbReference>
<dbReference type="Pfam" id="PF04149">
    <property type="entry name" value="DUF397"/>
    <property type="match status" value="1"/>
</dbReference>